<keyword evidence="9" id="KW-0560">Oxidoreductase</keyword>
<dbReference type="SUPFAM" id="SSF48264">
    <property type="entry name" value="Cytochrome P450"/>
    <property type="match status" value="1"/>
</dbReference>
<feature type="chain" id="PRO_5045241304" description="Cytochrome P450" evidence="14">
    <location>
        <begin position="39"/>
        <end position="244"/>
    </location>
</feature>
<keyword evidence="6" id="KW-0812">Transmembrane</keyword>
<dbReference type="InterPro" id="IPR036396">
    <property type="entry name" value="Cyt_P450_sf"/>
</dbReference>
<evidence type="ECO:0000313" key="16">
    <source>
        <dbReference type="Proteomes" id="UP001465976"/>
    </source>
</evidence>
<evidence type="ECO:0008006" key="17">
    <source>
        <dbReference type="Google" id="ProtNLM"/>
    </source>
</evidence>
<dbReference type="PRINTS" id="PR00385">
    <property type="entry name" value="P450"/>
</dbReference>
<dbReference type="InterPro" id="IPR050364">
    <property type="entry name" value="Cytochrome_P450_fung"/>
</dbReference>
<feature type="signal peptide" evidence="14">
    <location>
        <begin position="1"/>
        <end position="38"/>
    </location>
</feature>
<keyword evidence="14" id="KW-0732">Signal</keyword>
<dbReference type="InterPro" id="IPR001128">
    <property type="entry name" value="Cyt_P450"/>
</dbReference>
<comment type="pathway">
    <text evidence="3">Secondary metabolite biosynthesis.</text>
</comment>
<name>A0ABR3EZ99_9AGAR</name>
<evidence type="ECO:0000256" key="6">
    <source>
        <dbReference type="ARBA" id="ARBA00022692"/>
    </source>
</evidence>
<keyword evidence="7" id="KW-0479">Metal-binding</keyword>
<evidence type="ECO:0000313" key="15">
    <source>
        <dbReference type="EMBL" id="KAL0568262.1"/>
    </source>
</evidence>
<dbReference type="InterPro" id="IPR002401">
    <property type="entry name" value="Cyt_P450_E_grp-I"/>
</dbReference>
<accession>A0ABR3EZ99</accession>
<comment type="cofactor">
    <cofactor evidence="1">
        <name>heme</name>
        <dbReference type="ChEBI" id="CHEBI:30413"/>
    </cofactor>
</comment>
<dbReference type="Proteomes" id="UP001465976">
    <property type="component" value="Unassembled WGS sequence"/>
</dbReference>
<evidence type="ECO:0000256" key="12">
    <source>
        <dbReference type="ARBA" id="ARBA00023136"/>
    </source>
</evidence>
<keyword evidence="16" id="KW-1185">Reference proteome</keyword>
<dbReference type="EMBL" id="JBAHYK010001379">
    <property type="protein sequence ID" value="KAL0568262.1"/>
    <property type="molecule type" value="Genomic_DNA"/>
</dbReference>
<evidence type="ECO:0000256" key="10">
    <source>
        <dbReference type="ARBA" id="ARBA00023004"/>
    </source>
</evidence>
<comment type="caution">
    <text evidence="15">The sequence shown here is derived from an EMBL/GenBank/DDBJ whole genome shotgun (WGS) entry which is preliminary data.</text>
</comment>
<dbReference type="Pfam" id="PF00067">
    <property type="entry name" value="p450"/>
    <property type="match status" value="1"/>
</dbReference>
<keyword evidence="5" id="KW-0349">Heme</keyword>
<dbReference type="PRINTS" id="PR00463">
    <property type="entry name" value="EP450I"/>
</dbReference>
<evidence type="ECO:0000256" key="9">
    <source>
        <dbReference type="ARBA" id="ARBA00023002"/>
    </source>
</evidence>
<dbReference type="Gene3D" id="1.10.630.10">
    <property type="entry name" value="Cytochrome P450"/>
    <property type="match status" value="1"/>
</dbReference>
<proteinExistence type="inferred from homology"/>
<evidence type="ECO:0000256" key="2">
    <source>
        <dbReference type="ARBA" id="ARBA00004167"/>
    </source>
</evidence>
<comment type="subcellular location">
    <subcellularLocation>
        <location evidence="2">Membrane</location>
        <topology evidence="2">Single-pass membrane protein</topology>
    </subcellularLocation>
</comment>
<evidence type="ECO:0000256" key="8">
    <source>
        <dbReference type="ARBA" id="ARBA00022989"/>
    </source>
</evidence>
<reference evidence="15 16" key="1">
    <citation type="submission" date="2024-02" db="EMBL/GenBank/DDBJ databases">
        <title>A draft genome for the cacao thread blight pathogen Marasmius crinis-equi.</title>
        <authorList>
            <person name="Cohen S.P."/>
            <person name="Baruah I.K."/>
            <person name="Amoako-Attah I."/>
            <person name="Bukari Y."/>
            <person name="Meinhardt L.W."/>
            <person name="Bailey B.A."/>
        </authorList>
    </citation>
    <scope>NUCLEOTIDE SEQUENCE [LARGE SCALE GENOMIC DNA]</scope>
    <source>
        <strain evidence="15 16">GH-76</strain>
    </source>
</reference>
<evidence type="ECO:0000256" key="7">
    <source>
        <dbReference type="ARBA" id="ARBA00022723"/>
    </source>
</evidence>
<keyword evidence="10" id="KW-0408">Iron</keyword>
<keyword evidence="13" id="KW-0325">Glycoprotein</keyword>
<evidence type="ECO:0000256" key="1">
    <source>
        <dbReference type="ARBA" id="ARBA00001971"/>
    </source>
</evidence>
<evidence type="ECO:0000256" key="3">
    <source>
        <dbReference type="ARBA" id="ARBA00005179"/>
    </source>
</evidence>
<evidence type="ECO:0000256" key="5">
    <source>
        <dbReference type="ARBA" id="ARBA00022617"/>
    </source>
</evidence>
<sequence length="244" mass="27627">MAGYLGGVLLEGGSETTAIFFHWLVLLLVAFPESQRKAQEEMDRVVGRERLPSLEDINDLPYVQALIKETHRYRPVAPVPIPHATIADEELRGFVVPKGTTIFTNLHGIFHDPEIFENPEVFSPERYLKTKFGTKSGVDDSAWRSTLPFGSGRMINAMNLVWAFDFKPAKDVNGEDIPADVNNYGKGVAPAPKPFDCIITPRHAKVPEIIEREFKEVTDTFLKFERNLAPADKEFVINQRKEFR</sequence>
<comment type="similarity">
    <text evidence="4">Belongs to the cytochrome P450 family.</text>
</comment>
<evidence type="ECO:0000256" key="4">
    <source>
        <dbReference type="ARBA" id="ARBA00010617"/>
    </source>
</evidence>
<keyword evidence="12" id="KW-0472">Membrane</keyword>
<evidence type="ECO:0000256" key="14">
    <source>
        <dbReference type="SAM" id="SignalP"/>
    </source>
</evidence>
<evidence type="ECO:0000256" key="11">
    <source>
        <dbReference type="ARBA" id="ARBA00023033"/>
    </source>
</evidence>
<protein>
    <recommendedName>
        <fullName evidence="17">Cytochrome P450</fullName>
    </recommendedName>
</protein>
<organism evidence="15 16">
    <name type="scientific">Marasmius crinis-equi</name>
    <dbReference type="NCBI Taxonomy" id="585013"/>
    <lineage>
        <taxon>Eukaryota</taxon>
        <taxon>Fungi</taxon>
        <taxon>Dikarya</taxon>
        <taxon>Basidiomycota</taxon>
        <taxon>Agaricomycotina</taxon>
        <taxon>Agaricomycetes</taxon>
        <taxon>Agaricomycetidae</taxon>
        <taxon>Agaricales</taxon>
        <taxon>Marasmiineae</taxon>
        <taxon>Marasmiaceae</taxon>
        <taxon>Marasmius</taxon>
    </lineage>
</organism>
<keyword evidence="11" id="KW-0503">Monooxygenase</keyword>
<dbReference type="PANTHER" id="PTHR46300:SF2">
    <property type="entry name" value="CYTOCHROME P450 MONOOXYGENASE ALNH-RELATED"/>
    <property type="match status" value="1"/>
</dbReference>
<keyword evidence="8" id="KW-1133">Transmembrane helix</keyword>
<gene>
    <name evidence="15" type="ORF">V5O48_013722</name>
</gene>
<evidence type="ECO:0000256" key="13">
    <source>
        <dbReference type="ARBA" id="ARBA00023180"/>
    </source>
</evidence>
<dbReference type="PANTHER" id="PTHR46300">
    <property type="entry name" value="P450, PUTATIVE (EUROFUNG)-RELATED-RELATED"/>
    <property type="match status" value="1"/>
</dbReference>